<evidence type="ECO:0000313" key="5">
    <source>
        <dbReference type="EMBL" id="MFB9831969.1"/>
    </source>
</evidence>
<organism evidence="5 6">
    <name type="scientific">Actinoallomurus acaciae</name>
    <dbReference type="NCBI Taxonomy" id="502577"/>
    <lineage>
        <taxon>Bacteria</taxon>
        <taxon>Bacillati</taxon>
        <taxon>Actinomycetota</taxon>
        <taxon>Actinomycetes</taxon>
        <taxon>Streptosporangiales</taxon>
        <taxon>Thermomonosporaceae</taxon>
        <taxon>Actinoallomurus</taxon>
    </lineage>
</organism>
<dbReference type="Proteomes" id="UP001589627">
    <property type="component" value="Unassembled WGS sequence"/>
</dbReference>
<keyword evidence="3 5" id="KW-0808">Transferase</keyword>
<dbReference type="CDD" id="cd02440">
    <property type="entry name" value="AdoMet_MTases"/>
    <property type="match status" value="1"/>
</dbReference>
<dbReference type="PANTHER" id="PTHR44942:SF4">
    <property type="entry name" value="METHYLTRANSFERASE TYPE 11 DOMAIN-CONTAINING PROTEIN"/>
    <property type="match status" value="1"/>
</dbReference>
<comment type="similarity">
    <text evidence="1">Belongs to the methyltransferase superfamily.</text>
</comment>
<evidence type="ECO:0000259" key="4">
    <source>
        <dbReference type="Pfam" id="PF08241"/>
    </source>
</evidence>
<comment type="caution">
    <text evidence="5">The sequence shown here is derived from an EMBL/GenBank/DDBJ whole genome shotgun (WGS) entry which is preliminary data.</text>
</comment>
<dbReference type="Pfam" id="PF08241">
    <property type="entry name" value="Methyltransf_11"/>
    <property type="match status" value="1"/>
</dbReference>
<evidence type="ECO:0000256" key="2">
    <source>
        <dbReference type="ARBA" id="ARBA00022603"/>
    </source>
</evidence>
<keyword evidence="2 5" id="KW-0489">Methyltransferase</keyword>
<accession>A0ABV5YAB5</accession>
<dbReference type="RefSeq" id="WP_378197116.1">
    <property type="nucleotide sequence ID" value="NZ_JBHLZP010000034.1"/>
</dbReference>
<evidence type="ECO:0000256" key="1">
    <source>
        <dbReference type="ARBA" id="ARBA00008361"/>
    </source>
</evidence>
<sequence length="260" mass="28030">MAAPRIELDSADAIDGRHIRAVAFQEVRLEYVRRVLGDVRPTGGGSALVVGSGRGDLARGLSRLGFEVTAVDPSPAATKMARRPGAGERVVYETAPAEDLGHPAASFDLAYYADTFEITAGLDRVVAQAARVLRPGGTLCYDTVNRTPLSRLIYLGAFQGIPQTRIMPRGRYAAARLRRPAELVRALERHGLRNEDICPFQPANASDLVKTVLARRRGRITDDQVAAAAGFVLAPDHRPLVTYLGHARKAESPSDRSPGT</sequence>
<dbReference type="Gene3D" id="3.40.50.150">
    <property type="entry name" value="Vaccinia Virus protein VP39"/>
    <property type="match status" value="1"/>
</dbReference>
<evidence type="ECO:0000313" key="6">
    <source>
        <dbReference type="Proteomes" id="UP001589627"/>
    </source>
</evidence>
<reference evidence="5 6" key="1">
    <citation type="submission" date="2024-09" db="EMBL/GenBank/DDBJ databases">
        <authorList>
            <person name="Sun Q."/>
            <person name="Mori K."/>
        </authorList>
    </citation>
    <scope>NUCLEOTIDE SEQUENCE [LARGE SCALE GENOMIC DNA]</scope>
    <source>
        <strain evidence="5 6">TBRC 0563</strain>
    </source>
</reference>
<dbReference type="GO" id="GO:0102208">
    <property type="term" value="F:2-polyprenyl-6-hydroxyphenol methylase activity"/>
    <property type="evidence" value="ECO:0007669"/>
    <property type="project" value="UniProtKB-EC"/>
</dbReference>
<dbReference type="EC" id="2.1.1.64" evidence="5"/>
<dbReference type="EMBL" id="JBHLZP010000034">
    <property type="protein sequence ID" value="MFB9831969.1"/>
    <property type="molecule type" value="Genomic_DNA"/>
</dbReference>
<feature type="domain" description="Methyltransferase type 11" evidence="4">
    <location>
        <begin position="48"/>
        <end position="140"/>
    </location>
</feature>
<name>A0ABV5YAB5_9ACTN</name>
<dbReference type="InterPro" id="IPR013216">
    <property type="entry name" value="Methyltransf_11"/>
</dbReference>
<gene>
    <name evidence="5" type="ORF">ACFFNX_07180</name>
</gene>
<proteinExistence type="inferred from homology"/>
<dbReference type="GO" id="GO:0032259">
    <property type="term" value="P:methylation"/>
    <property type="evidence" value="ECO:0007669"/>
    <property type="project" value="UniProtKB-KW"/>
</dbReference>
<evidence type="ECO:0000256" key="3">
    <source>
        <dbReference type="ARBA" id="ARBA00022679"/>
    </source>
</evidence>
<protein>
    <submittedName>
        <fullName evidence="5">Class I SAM-dependent methyltransferase</fullName>
        <ecNumber evidence="5">2.1.1.222</ecNumber>
        <ecNumber evidence="5">2.1.1.64</ecNumber>
    </submittedName>
</protein>
<dbReference type="EC" id="2.1.1.222" evidence="5"/>
<dbReference type="InterPro" id="IPR051052">
    <property type="entry name" value="Diverse_substrate_MTase"/>
</dbReference>
<dbReference type="PANTHER" id="PTHR44942">
    <property type="entry name" value="METHYLTRANSF_11 DOMAIN-CONTAINING PROTEIN"/>
    <property type="match status" value="1"/>
</dbReference>
<keyword evidence="6" id="KW-1185">Reference proteome</keyword>
<dbReference type="GO" id="GO:0061542">
    <property type="term" value="F:3-demethylubiquinol 3-O-methyltransferase activity"/>
    <property type="evidence" value="ECO:0007669"/>
    <property type="project" value="UniProtKB-EC"/>
</dbReference>
<dbReference type="SUPFAM" id="SSF53335">
    <property type="entry name" value="S-adenosyl-L-methionine-dependent methyltransferases"/>
    <property type="match status" value="1"/>
</dbReference>
<dbReference type="InterPro" id="IPR029063">
    <property type="entry name" value="SAM-dependent_MTases_sf"/>
</dbReference>